<dbReference type="Gene3D" id="3.40.50.1820">
    <property type="entry name" value="alpha/beta hydrolase"/>
    <property type="match status" value="1"/>
</dbReference>
<organism evidence="3 4">
    <name type="scientific">Sporormia fimetaria CBS 119925</name>
    <dbReference type="NCBI Taxonomy" id="1340428"/>
    <lineage>
        <taxon>Eukaryota</taxon>
        <taxon>Fungi</taxon>
        <taxon>Dikarya</taxon>
        <taxon>Ascomycota</taxon>
        <taxon>Pezizomycotina</taxon>
        <taxon>Dothideomycetes</taxon>
        <taxon>Pleosporomycetidae</taxon>
        <taxon>Pleosporales</taxon>
        <taxon>Sporormiaceae</taxon>
        <taxon>Sporormia</taxon>
    </lineage>
</organism>
<keyword evidence="4" id="KW-1185">Reference proteome</keyword>
<dbReference type="InterPro" id="IPR029058">
    <property type="entry name" value="AB_hydrolase_fold"/>
</dbReference>
<feature type="chain" id="PRO_5025605823" evidence="1">
    <location>
        <begin position="20"/>
        <end position="271"/>
    </location>
</feature>
<dbReference type="PANTHER" id="PTHR17630:SF44">
    <property type="entry name" value="PROTEIN AIM2"/>
    <property type="match status" value="1"/>
</dbReference>
<dbReference type="Pfam" id="PF01738">
    <property type="entry name" value="DLH"/>
    <property type="match status" value="1"/>
</dbReference>
<sequence length="271" mass="29291">MAPILSYLTAAALAFTAYALPQTEDLTLFKKASTCPEVINSGTPRGQIKTVSTNQIYQTTPQPWKNTNTAILFLSDVFGIPSLENRLLADSFANAGYAVIMPDLFKGDPITPAEIADPNFNITAWSVLHPQSETEGIIAATVTYMQSLGITKIGGVGYCFGGKYVPRHMAAGKAINVGFVAHPTFLTLDEIRAIKGPLSIAAGELDNTFLPPDAWAAEQALMSIGAIFQSNLYAKAPHAFAVKPNMSQPVQVYAKQESFRQAVSWFDAWLK</sequence>
<evidence type="ECO:0000259" key="2">
    <source>
        <dbReference type="Pfam" id="PF01738"/>
    </source>
</evidence>
<dbReference type="GO" id="GO:0016787">
    <property type="term" value="F:hydrolase activity"/>
    <property type="evidence" value="ECO:0007669"/>
    <property type="project" value="InterPro"/>
</dbReference>
<dbReference type="SUPFAM" id="SSF53474">
    <property type="entry name" value="alpha/beta-Hydrolases"/>
    <property type="match status" value="1"/>
</dbReference>
<proteinExistence type="predicted"/>
<feature type="domain" description="Dienelactone hydrolase" evidence="2">
    <location>
        <begin position="67"/>
        <end position="268"/>
    </location>
</feature>
<feature type="signal peptide" evidence="1">
    <location>
        <begin position="1"/>
        <end position="19"/>
    </location>
</feature>
<protein>
    <submittedName>
        <fullName evidence="3">Alpha/beta-hydrolase</fullName>
    </submittedName>
</protein>
<keyword evidence="1" id="KW-0732">Signal</keyword>
<dbReference type="InterPro" id="IPR002925">
    <property type="entry name" value="Dienelactn_hydro"/>
</dbReference>
<dbReference type="AlphaFoldDB" id="A0A6A6VKF9"/>
<dbReference type="OrthoDB" id="17560at2759"/>
<evidence type="ECO:0000313" key="3">
    <source>
        <dbReference type="EMBL" id="KAF2751098.1"/>
    </source>
</evidence>
<evidence type="ECO:0000313" key="4">
    <source>
        <dbReference type="Proteomes" id="UP000799440"/>
    </source>
</evidence>
<accession>A0A6A6VKF9</accession>
<evidence type="ECO:0000256" key="1">
    <source>
        <dbReference type="SAM" id="SignalP"/>
    </source>
</evidence>
<dbReference type="EMBL" id="MU006562">
    <property type="protein sequence ID" value="KAF2751098.1"/>
    <property type="molecule type" value="Genomic_DNA"/>
</dbReference>
<dbReference type="PANTHER" id="PTHR17630">
    <property type="entry name" value="DIENELACTONE HYDROLASE"/>
    <property type="match status" value="1"/>
</dbReference>
<dbReference type="Proteomes" id="UP000799440">
    <property type="component" value="Unassembled WGS sequence"/>
</dbReference>
<gene>
    <name evidence="3" type="ORF">M011DRAFT_101370</name>
</gene>
<name>A0A6A6VKF9_9PLEO</name>
<reference evidence="3" key="1">
    <citation type="journal article" date="2020" name="Stud. Mycol.">
        <title>101 Dothideomycetes genomes: a test case for predicting lifestyles and emergence of pathogens.</title>
        <authorList>
            <person name="Haridas S."/>
            <person name="Albert R."/>
            <person name="Binder M."/>
            <person name="Bloem J."/>
            <person name="Labutti K."/>
            <person name="Salamov A."/>
            <person name="Andreopoulos B."/>
            <person name="Baker S."/>
            <person name="Barry K."/>
            <person name="Bills G."/>
            <person name="Bluhm B."/>
            <person name="Cannon C."/>
            <person name="Castanera R."/>
            <person name="Culley D."/>
            <person name="Daum C."/>
            <person name="Ezra D."/>
            <person name="Gonzalez J."/>
            <person name="Henrissat B."/>
            <person name="Kuo A."/>
            <person name="Liang C."/>
            <person name="Lipzen A."/>
            <person name="Lutzoni F."/>
            <person name="Magnuson J."/>
            <person name="Mondo S."/>
            <person name="Nolan M."/>
            <person name="Ohm R."/>
            <person name="Pangilinan J."/>
            <person name="Park H.-J."/>
            <person name="Ramirez L."/>
            <person name="Alfaro M."/>
            <person name="Sun H."/>
            <person name="Tritt A."/>
            <person name="Yoshinaga Y."/>
            <person name="Zwiers L.-H."/>
            <person name="Turgeon B."/>
            <person name="Goodwin S."/>
            <person name="Spatafora J."/>
            <person name="Crous P."/>
            <person name="Grigoriev I."/>
        </authorList>
    </citation>
    <scope>NUCLEOTIDE SEQUENCE</scope>
    <source>
        <strain evidence="3">CBS 119925</strain>
    </source>
</reference>